<proteinExistence type="predicted"/>
<organism evidence="1 2">
    <name type="scientific">Acanthamoeba castellanii (strain ATCC 30010 / Neff)</name>
    <dbReference type="NCBI Taxonomy" id="1257118"/>
    <lineage>
        <taxon>Eukaryota</taxon>
        <taxon>Amoebozoa</taxon>
        <taxon>Discosea</taxon>
        <taxon>Longamoebia</taxon>
        <taxon>Centramoebida</taxon>
        <taxon>Acanthamoebidae</taxon>
        <taxon>Acanthamoeba</taxon>
    </lineage>
</organism>
<feature type="non-terminal residue" evidence="1">
    <location>
        <position position="1"/>
    </location>
</feature>
<name>L8GKK7_ACACF</name>
<reference evidence="1 2" key="1">
    <citation type="journal article" date="2013" name="Genome Biol.">
        <title>Genome of Acanthamoeba castellanii highlights extensive lateral gene transfer and early evolution of tyrosine kinase signaling.</title>
        <authorList>
            <person name="Clarke M."/>
            <person name="Lohan A.J."/>
            <person name="Liu B."/>
            <person name="Lagkouvardos I."/>
            <person name="Roy S."/>
            <person name="Zafar N."/>
            <person name="Bertelli C."/>
            <person name="Schilde C."/>
            <person name="Kianianmomeni A."/>
            <person name="Burglin T.R."/>
            <person name="Frech C."/>
            <person name="Turcotte B."/>
            <person name="Kopec K.O."/>
            <person name="Synnott J.M."/>
            <person name="Choo C."/>
            <person name="Paponov I."/>
            <person name="Finkler A."/>
            <person name="Soon Heng Tan C."/>
            <person name="Hutchins A.P."/>
            <person name="Weinmeier T."/>
            <person name="Rattei T."/>
            <person name="Chu J.S."/>
            <person name="Gimenez G."/>
            <person name="Irimia M."/>
            <person name="Rigden D.J."/>
            <person name="Fitzpatrick D.A."/>
            <person name="Lorenzo-Morales J."/>
            <person name="Bateman A."/>
            <person name="Chiu C.H."/>
            <person name="Tang P."/>
            <person name="Hegemann P."/>
            <person name="Fromm H."/>
            <person name="Raoult D."/>
            <person name="Greub G."/>
            <person name="Miranda-Saavedra D."/>
            <person name="Chen N."/>
            <person name="Nash P."/>
            <person name="Ginger M.L."/>
            <person name="Horn M."/>
            <person name="Schaap P."/>
            <person name="Caler L."/>
            <person name="Loftus B."/>
        </authorList>
    </citation>
    <scope>NUCLEOTIDE SEQUENCE [LARGE SCALE GENOMIC DNA]</scope>
    <source>
        <strain evidence="1 2">Neff</strain>
    </source>
</reference>
<evidence type="ECO:0000313" key="1">
    <source>
        <dbReference type="EMBL" id="ELR13379.1"/>
    </source>
</evidence>
<dbReference type="KEGG" id="acan:ACA1_242170"/>
<dbReference type="VEuPathDB" id="AmoebaDB:ACA1_242170"/>
<evidence type="ECO:0000313" key="2">
    <source>
        <dbReference type="Proteomes" id="UP000011083"/>
    </source>
</evidence>
<dbReference type="SUPFAM" id="SSF52047">
    <property type="entry name" value="RNI-like"/>
    <property type="match status" value="1"/>
</dbReference>
<dbReference type="AlphaFoldDB" id="L8GKK7"/>
<keyword evidence="2" id="KW-1185">Reference proteome</keyword>
<dbReference type="Gene3D" id="3.80.10.10">
    <property type="entry name" value="Ribonuclease Inhibitor"/>
    <property type="match status" value="1"/>
</dbReference>
<evidence type="ECO:0008006" key="3">
    <source>
        <dbReference type="Google" id="ProtNLM"/>
    </source>
</evidence>
<protein>
    <recommendedName>
        <fullName evidence="3">Leucine rich repeat domain containing protein</fullName>
    </recommendedName>
</protein>
<dbReference type="InterPro" id="IPR032675">
    <property type="entry name" value="LRR_dom_sf"/>
</dbReference>
<dbReference type="GeneID" id="14914037"/>
<dbReference type="RefSeq" id="XP_004335392.1">
    <property type="nucleotide sequence ID" value="XM_004335344.1"/>
</dbReference>
<gene>
    <name evidence="1" type="ORF">ACA1_242170</name>
</gene>
<sequence>EGLCRLVGLEDLVPQPTDPSASSSLAPALAGPLTVVAQRSEVTAEPAAGCTRLEKLVLRGCYLLTTAGLLRAIPVLLNLTSLDIGANRNVDDHTLKGLVPFLPNLTSLSLATAASATASPRSTSSACPDSPEVLSR</sequence>
<accession>L8GKK7</accession>
<dbReference type="EMBL" id="KB008093">
    <property type="protein sequence ID" value="ELR13379.1"/>
    <property type="molecule type" value="Genomic_DNA"/>
</dbReference>
<dbReference type="Proteomes" id="UP000011083">
    <property type="component" value="Unassembled WGS sequence"/>
</dbReference>